<dbReference type="SUPFAM" id="SSF54001">
    <property type="entry name" value="Cysteine proteinases"/>
    <property type="match status" value="1"/>
</dbReference>
<evidence type="ECO:0000259" key="8">
    <source>
        <dbReference type="SMART" id="SM00645"/>
    </source>
</evidence>
<evidence type="ECO:0000256" key="7">
    <source>
        <dbReference type="SAM" id="MobiDB-lite"/>
    </source>
</evidence>
<organism evidence="10 11">
    <name type="scientific">Acropora cervicornis</name>
    <name type="common">Staghorn coral</name>
    <dbReference type="NCBI Taxonomy" id="6130"/>
    <lineage>
        <taxon>Eukaryota</taxon>
        <taxon>Metazoa</taxon>
        <taxon>Cnidaria</taxon>
        <taxon>Anthozoa</taxon>
        <taxon>Hexacorallia</taxon>
        <taxon>Scleractinia</taxon>
        <taxon>Astrocoeniina</taxon>
        <taxon>Acroporidae</taxon>
        <taxon>Acropora</taxon>
    </lineage>
</organism>
<dbReference type="SMART" id="SM00645">
    <property type="entry name" value="Pept_C1"/>
    <property type="match status" value="1"/>
</dbReference>
<dbReference type="InterPro" id="IPR038765">
    <property type="entry name" value="Papain-like_cys_pep_sf"/>
</dbReference>
<evidence type="ECO:0000256" key="4">
    <source>
        <dbReference type="ARBA" id="ARBA00022807"/>
    </source>
</evidence>
<dbReference type="PRINTS" id="PR00705">
    <property type="entry name" value="PAPAIN"/>
</dbReference>
<evidence type="ECO:0000259" key="9">
    <source>
        <dbReference type="SMART" id="SM00848"/>
    </source>
</evidence>
<keyword evidence="11" id="KW-1185">Reference proteome</keyword>
<dbReference type="EMBL" id="JARQWQ010000029">
    <property type="protein sequence ID" value="KAK2562355.1"/>
    <property type="molecule type" value="Genomic_DNA"/>
</dbReference>
<keyword evidence="6" id="KW-1015">Disulfide bond</keyword>
<dbReference type="InterPro" id="IPR013128">
    <property type="entry name" value="Peptidase_C1A"/>
</dbReference>
<dbReference type="InterPro" id="IPR025661">
    <property type="entry name" value="Pept_asp_AS"/>
</dbReference>
<dbReference type="Gene3D" id="3.90.70.10">
    <property type="entry name" value="Cysteine proteinases"/>
    <property type="match status" value="2"/>
</dbReference>
<feature type="compositionally biased region" description="Basic and acidic residues" evidence="7">
    <location>
        <begin position="691"/>
        <end position="710"/>
    </location>
</feature>
<dbReference type="InterPro" id="IPR013201">
    <property type="entry name" value="Prot_inhib_I29"/>
</dbReference>
<comment type="similarity">
    <text evidence="1">Belongs to the peptidase C1 family.</text>
</comment>
<reference evidence="10" key="1">
    <citation type="journal article" date="2023" name="G3 (Bethesda)">
        <title>Whole genome assembly and annotation of the endangered Caribbean coral Acropora cervicornis.</title>
        <authorList>
            <person name="Selwyn J.D."/>
            <person name="Vollmer S.V."/>
        </authorList>
    </citation>
    <scope>NUCLEOTIDE SEQUENCE</scope>
    <source>
        <strain evidence="10">K2</strain>
    </source>
</reference>
<dbReference type="PROSITE" id="PS00139">
    <property type="entry name" value="THIOL_PROTEASE_CYS"/>
    <property type="match status" value="1"/>
</dbReference>
<accession>A0AAD9V6B8</accession>
<evidence type="ECO:0000256" key="2">
    <source>
        <dbReference type="ARBA" id="ARBA00022670"/>
    </source>
</evidence>
<keyword evidence="2" id="KW-0645">Protease</keyword>
<reference evidence="10" key="2">
    <citation type="journal article" date="2023" name="Science">
        <title>Genomic signatures of disease resistance in endangered staghorn corals.</title>
        <authorList>
            <person name="Vollmer S.V."/>
            <person name="Selwyn J.D."/>
            <person name="Despard B.A."/>
            <person name="Roesel C.L."/>
        </authorList>
    </citation>
    <scope>NUCLEOTIDE SEQUENCE</scope>
    <source>
        <strain evidence="10">K2</strain>
    </source>
</reference>
<evidence type="ECO:0000313" key="11">
    <source>
        <dbReference type="Proteomes" id="UP001249851"/>
    </source>
</evidence>
<proteinExistence type="inferred from homology"/>
<dbReference type="Gene3D" id="1.10.287.2250">
    <property type="match status" value="1"/>
</dbReference>
<keyword evidence="5" id="KW-0865">Zymogen</keyword>
<comment type="caution">
    <text evidence="10">The sequence shown here is derived from an EMBL/GenBank/DDBJ whole genome shotgun (WGS) entry which is preliminary data.</text>
</comment>
<protein>
    <submittedName>
        <fullName evidence="10">Cathepsin K</fullName>
    </submittedName>
</protein>
<gene>
    <name evidence="10" type="ORF">P5673_014638</name>
</gene>
<dbReference type="Pfam" id="PF08246">
    <property type="entry name" value="Inhibitor_I29"/>
    <property type="match status" value="1"/>
</dbReference>
<dbReference type="PROSITE" id="PS00640">
    <property type="entry name" value="THIOL_PROTEASE_ASN"/>
    <property type="match status" value="1"/>
</dbReference>
<feature type="region of interest" description="Disordered" evidence="7">
    <location>
        <begin position="677"/>
        <end position="720"/>
    </location>
</feature>
<evidence type="ECO:0000256" key="6">
    <source>
        <dbReference type="ARBA" id="ARBA00023157"/>
    </source>
</evidence>
<sequence length="995" mass="113078">MPASRTAMFAVVTLLLTCFIATRIYRLCGRKFDLMVLKRSLKNDNITAPLTVNFPTNYHATGRLFLPHSNIVEPADLGKYGVTFKVVPMHTEEAGNYIGCWNLEGHKGWPIIPQPIVPNMSYFKYAGEEVYMGTPASRWEYRYMVYGLLNSHTLLVSKLDPIRPVRYEMKGYDSLMASYYDNYVVEYISFEEWKPDLEKFELPKDQWCYNWSHTMDSHFVSNPMGEFMSHGEDVVEEMYSIYKKQHGKIHSSKHEHVKRKHIFRHNMRYIRAINRQNLNYKLAPNHLVDLTDEEYDGHAGLSEDNGIKHKGGVHLEEHHEAYSNMSTVLKTIEVPDELDWRDYGAVTAVRGQGICGSCYALGAVGAVEGAYFMKTGRLLELSAQQIIDCSWGSGNHGCRGGWYNKALSWVYMNGIAEAKNYGPYLAQYNNSALKRSIAKYGPACVSINQKPLSLKFYSWGVYDNPECDNSSTRHTVLVIGYGKEKGVPYWLVKNSWSSSWGIDGYIKLAWKDNICGVTKNPVVALFKDTSFQFPVKEKIDHVNPLDTDSFGRKVHAQHRPSFHVNVNTSRFHGNVKNSRVNVSAVEKSERTSGKKLESKIVSSNHLRGEGKEESTRNTLKMKKEAMKKQKSVISNNALRRKGLSQTASTTTSVIYAQKEEKSGDKILIDRQTNNLESVTENGKSVKPVTSLKEHSKKADKDEHVKSKDDTATVGPSNSQMKDFDYQDEGGNFDKTSHPLNSKSYSIKLHNKPENPVEMAEITEIPKGATNGGKNQPFVGYVHKGGTNLDMFVSRGISEIRTDGNSFYSPEQAENIATEIVGPEYYYPLYDYNIYNAYSLEYGTREGWKGKPPYQEYVSKVNDLNQWVPANNLMSELGASRKYFLNSEVEIPLKHLTKMPEQLKVLHSDSRSAKVQWTSNSETTTKPPTAKRITLKADAKGKKLTKTVNNKHKKRTRPVRHYAGRLQDIYDKLERVIASSLVKKRPQRKSHVLKGY</sequence>
<dbReference type="SMART" id="SM00848">
    <property type="entry name" value="Inhibitor_I29"/>
    <property type="match status" value="1"/>
</dbReference>
<dbReference type="InterPro" id="IPR039417">
    <property type="entry name" value="Peptidase_C1A_papain-like"/>
</dbReference>
<evidence type="ECO:0000256" key="1">
    <source>
        <dbReference type="ARBA" id="ARBA00008455"/>
    </source>
</evidence>
<dbReference type="InterPro" id="IPR000668">
    <property type="entry name" value="Peptidase_C1A_C"/>
</dbReference>
<dbReference type="Proteomes" id="UP001249851">
    <property type="component" value="Unassembled WGS sequence"/>
</dbReference>
<feature type="domain" description="Cathepsin propeptide inhibitor" evidence="9">
    <location>
        <begin position="239"/>
        <end position="295"/>
    </location>
</feature>
<name>A0AAD9V6B8_ACRCE</name>
<dbReference type="CDD" id="cd02248">
    <property type="entry name" value="Peptidase_C1A"/>
    <property type="match status" value="1"/>
</dbReference>
<dbReference type="GO" id="GO:0008234">
    <property type="term" value="F:cysteine-type peptidase activity"/>
    <property type="evidence" value="ECO:0007669"/>
    <property type="project" value="UniProtKB-KW"/>
</dbReference>
<feature type="domain" description="Peptidase C1A papain C-terminal" evidence="8">
    <location>
        <begin position="334"/>
        <end position="525"/>
    </location>
</feature>
<evidence type="ECO:0000313" key="10">
    <source>
        <dbReference type="EMBL" id="KAK2562355.1"/>
    </source>
</evidence>
<dbReference type="PANTHER" id="PTHR12411">
    <property type="entry name" value="CYSTEINE PROTEASE FAMILY C1-RELATED"/>
    <property type="match status" value="1"/>
</dbReference>
<dbReference type="InterPro" id="IPR000169">
    <property type="entry name" value="Pept_cys_AS"/>
</dbReference>
<dbReference type="AlphaFoldDB" id="A0AAD9V6B8"/>
<evidence type="ECO:0000256" key="3">
    <source>
        <dbReference type="ARBA" id="ARBA00022801"/>
    </source>
</evidence>
<evidence type="ECO:0000256" key="5">
    <source>
        <dbReference type="ARBA" id="ARBA00023145"/>
    </source>
</evidence>
<keyword evidence="3" id="KW-0378">Hydrolase</keyword>
<dbReference type="Pfam" id="PF00112">
    <property type="entry name" value="Peptidase_C1"/>
    <property type="match status" value="2"/>
</dbReference>
<dbReference type="GO" id="GO:0006508">
    <property type="term" value="P:proteolysis"/>
    <property type="evidence" value="ECO:0007669"/>
    <property type="project" value="UniProtKB-KW"/>
</dbReference>
<keyword evidence="4" id="KW-0788">Thiol protease</keyword>